<dbReference type="Pfam" id="PF13473">
    <property type="entry name" value="Cupredoxin_1"/>
    <property type="match status" value="1"/>
</dbReference>
<evidence type="ECO:0000313" key="3">
    <source>
        <dbReference type="Proteomes" id="UP000644441"/>
    </source>
</evidence>
<dbReference type="Proteomes" id="UP000644441">
    <property type="component" value="Unassembled WGS sequence"/>
</dbReference>
<dbReference type="InterPro" id="IPR028096">
    <property type="entry name" value="EfeO_Cupredoxin"/>
</dbReference>
<keyword evidence="3" id="KW-1185">Reference proteome</keyword>
<dbReference type="RefSeq" id="WP_194855198.1">
    <property type="nucleotide sequence ID" value="NZ_ARXR01000004.1"/>
</dbReference>
<evidence type="ECO:0000313" key="2">
    <source>
        <dbReference type="EMBL" id="MBF5052126.1"/>
    </source>
</evidence>
<name>A0ABS0ADA6_9GAMM</name>
<protein>
    <recommendedName>
        <fullName evidence="1">EfeO-type cupredoxin-like domain-containing protein</fullName>
    </recommendedName>
</protein>
<dbReference type="EMBL" id="ARXR01000004">
    <property type="protein sequence ID" value="MBF5052126.1"/>
    <property type="molecule type" value="Genomic_DNA"/>
</dbReference>
<feature type="domain" description="EfeO-type cupredoxin-like" evidence="1">
    <location>
        <begin position="13"/>
        <end position="118"/>
    </location>
</feature>
<proteinExistence type="predicted"/>
<dbReference type="GeneID" id="99764988"/>
<dbReference type="InterPro" id="IPR008972">
    <property type="entry name" value="Cupredoxin"/>
</dbReference>
<evidence type="ECO:0000259" key="1">
    <source>
        <dbReference type="Pfam" id="PF13473"/>
    </source>
</evidence>
<dbReference type="Gene3D" id="2.60.40.420">
    <property type="entry name" value="Cupredoxins - blue copper proteins"/>
    <property type="match status" value="1"/>
</dbReference>
<gene>
    <name evidence="2" type="ORF">ISO4_00728</name>
</gene>
<accession>A0ABS0ADA6</accession>
<comment type="caution">
    <text evidence="2">The sequence shown here is derived from an EMBL/GenBank/DDBJ whole genome shotgun (WGS) entry which is preliminary data.</text>
</comment>
<organism evidence="2 3">
    <name type="scientific">Alloalcanivorax venustensis ISO4</name>
    <dbReference type="NCBI Taxonomy" id="1177184"/>
    <lineage>
        <taxon>Bacteria</taxon>
        <taxon>Pseudomonadati</taxon>
        <taxon>Pseudomonadota</taxon>
        <taxon>Gammaproteobacteria</taxon>
        <taxon>Oceanospirillales</taxon>
        <taxon>Alcanivoracaceae</taxon>
        <taxon>Alloalcanivorax</taxon>
    </lineage>
</organism>
<reference evidence="2 3" key="1">
    <citation type="submission" date="2012-09" db="EMBL/GenBank/DDBJ databases">
        <title>Genome Sequence of alkane-degrading Bacterium Alcanivorax venustensis ISO4.</title>
        <authorList>
            <person name="Lai Q."/>
            <person name="Shao Z."/>
        </authorList>
    </citation>
    <scope>NUCLEOTIDE SEQUENCE [LARGE SCALE GENOMIC DNA]</scope>
    <source>
        <strain evidence="2 3">ISO4</strain>
    </source>
</reference>
<sequence length="119" mass="13197">MSWLINLSGLALMALIVWWFWLAGAGKARRATHGAVDIIVDDGVYEPAVIESNAGEPLSLRFERRDASPCAEQVVFHGLDVSEYLPVGETTTVTLTPEQPGTYRFTCQMNMYQGKLIVH</sequence>
<dbReference type="SUPFAM" id="SSF49503">
    <property type="entry name" value="Cupredoxins"/>
    <property type="match status" value="1"/>
</dbReference>